<evidence type="ECO:0000313" key="2">
    <source>
        <dbReference type="Proteomes" id="UP001154015"/>
    </source>
</evidence>
<proteinExistence type="predicted"/>
<accession>A0ABM9H7A0</accession>
<comment type="caution">
    <text evidence="1">The sequence shown here is derived from an EMBL/GenBank/DDBJ whole genome shotgun (WGS) entry which is preliminary data.</text>
</comment>
<name>A0ABM9H7A0_STRGL</name>
<organism evidence="1 2">
    <name type="scientific">Streptomyces globisporus</name>
    <dbReference type="NCBI Taxonomy" id="1908"/>
    <lineage>
        <taxon>Bacteria</taxon>
        <taxon>Bacillati</taxon>
        <taxon>Actinomycetota</taxon>
        <taxon>Actinomycetes</taxon>
        <taxon>Kitasatosporales</taxon>
        <taxon>Streptomycetaceae</taxon>
        <taxon>Streptomyces</taxon>
    </lineage>
</organism>
<reference evidence="1" key="1">
    <citation type="submission" date="2022-03" db="EMBL/GenBank/DDBJ databases">
        <authorList>
            <person name="Leyn A S."/>
        </authorList>
    </citation>
    <scope>NUCLEOTIDE SEQUENCE</scope>
    <source>
        <strain evidence="1">Streptomyces globisporus 4-3</strain>
    </source>
</reference>
<keyword evidence="2" id="KW-1185">Reference proteome</keyword>
<dbReference type="EMBL" id="CAKXYP010000025">
    <property type="protein sequence ID" value="CAH9419521.1"/>
    <property type="molecule type" value="Genomic_DNA"/>
</dbReference>
<dbReference type="Proteomes" id="UP001154015">
    <property type="component" value="Unassembled WGS sequence"/>
</dbReference>
<gene>
    <name evidence="1" type="ORF">SGL43_06576</name>
</gene>
<protein>
    <submittedName>
        <fullName evidence="1">Uncharacterized protein</fullName>
    </submittedName>
</protein>
<sequence length="54" mass="5751">MATGKPRNPWRVIITGPNVKAALDDQPSPPDHSECIGPHLAPDGEHIDCDGNPL</sequence>
<evidence type="ECO:0000313" key="1">
    <source>
        <dbReference type="EMBL" id="CAH9419521.1"/>
    </source>
</evidence>
<dbReference type="RefSeq" id="WP_318575492.1">
    <property type="nucleotide sequence ID" value="NZ_CAKXYP010000025.1"/>
</dbReference>